<dbReference type="InterPro" id="IPR036102">
    <property type="entry name" value="OsmC/Ohrsf"/>
</dbReference>
<proteinExistence type="predicted"/>
<evidence type="ECO:0000313" key="2">
    <source>
        <dbReference type="Proteomes" id="UP000198701"/>
    </source>
</evidence>
<protein>
    <submittedName>
        <fullName evidence="1">Organic hydroperoxide reductase OsmC/OhrA</fullName>
    </submittedName>
</protein>
<reference evidence="1 2" key="1">
    <citation type="submission" date="2016-10" db="EMBL/GenBank/DDBJ databases">
        <authorList>
            <person name="de Groot N.N."/>
        </authorList>
    </citation>
    <scope>NUCLEOTIDE SEQUENCE [LARGE SCALE GENOMIC DNA]</scope>
    <source>
        <strain evidence="1 2">CGMCC 1.5382</strain>
    </source>
</reference>
<dbReference type="Gene3D" id="3.30.300.20">
    <property type="match status" value="1"/>
</dbReference>
<organism evidence="1 2">
    <name type="scientific">Cryobacterium psychrotolerans</name>
    <dbReference type="NCBI Taxonomy" id="386301"/>
    <lineage>
        <taxon>Bacteria</taxon>
        <taxon>Bacillati</taxon>
        <taxon>Actinomycetota</taxon>
        <taxon>Actinomycetes</taxon>
        <taxon>Micrococcales</taxon>
        <taxon>Microbacteriaceae</taxon>
        <taxon>Cryobacterium</taxon>
    </lineage>
</organism>
<dbReference type="SUPFAM" id="SSF82784">
    <property type="entry name" value="OsmC-like"/>
    <property type="match status" value="1"/>
</dbReference>
<dbReference type="OrthoDB" id="9795405at2"/>
<name>A0A1G8YSR6_9MICO</name>
<gene>
    <name evidence="1" type="ORF">SAMN05216282_102279</name>
</gene>
<dbReference type="STRING" id="386301.SAMN05216282_102279"/>
<dbReference type="InterPro" id="IPR052707">
    <property type="entry name" value="OsmC_Ohr_Peroxiredoxin"/>
</dbReference>
<dbReference type="InterPro" id="IPR015946">
    <property type="entry name" value="KH_dom-like_a/b"/>
</dbReference>
<dbReference type="EMBL" id="FNFU01000002">
    <property type="protein sequence ID" value="SDK05892.1"/>
    <property type="molecule type" value="Genomic_DNA"/>
</dbReference>
<dbReference type="AlphaFoldDB" id="A0A1G8YSR6"/>
<dbReference type="Proteomes" id="UP000198701">
    <property type="component" value="Unassembled WGS sequence"/>
</dbReference>
<dbReference type="PANTHER" id="PTHR42830:SF2">
    <property type="entry name" value="OSMC_OHR FAMILY PROTEIN"/>
    <property type="match status" value="1"/>
</dbReference>
<dbReference type="InterPro" id="IPR003718">
    <property type="entry name" value="OsmC/Ohr_fam"/>
</dbReference>
<dbReference type="RefSeq" id="WP_092321608.1">
    <property type="nucleotide sequence ID" value="NZ_FNFU01000002.1"/>
</dbReference>
<evidence type="ECO:0000313" key="1">
    <source>
        <dbReference type="EMBL" id="SDK05892.1"/>
    </source>
</evidence>
<sequence length="165" mass="17836">MKTAHHYAVRLSWTGNRGAGTSGYREYGREHTITSAGKHPIDGSADRTFHGNADRWNPEELLLTALSQCHMLSYLHVAVRHGVTVVAYTDDAVGTMEQLPPVGGRFTSATLRPRVTIADPSQLDLAQSLHAEAARECFIAASVNFPVGHEAMTVPEVVTGLESAD</sequence>
<keyword evidence="2" id="KW-1185">Reference proteome</keyword>
<dbReference type="PANTHER" id="PTHR42830">
    <property type="entry name" value="OSMOTICALLY INDUCIBLE FAMILY PROTEIN"/>
    <property type="match status" value="1"/>
</dbReference>
<dbReference type="Pfam" id="PF02566">
    <property type="entry name" value="OsmC"/>
    <property type="match status" value="1"/>
</dbReference>
<accession>A0A1G8YSR6</accession>